<protein>
    <recommendedName>
        <fullName evidence="3">Transposase</fullName>
    </recommendedName>
</protein>
<sequence>MKRSRFSKEQIIAILKEQEAGLAEACQRHGIQHGDIKGRWS</sequence>
<dbReference type="EMBL" id="AUWY01000112">
    <property type="protein sequence ID" value="EQB30946.1"/>
    <property type="molecule type" value="Genomic_DNA"/>
</dbReference>
<name>T0IYV9_9SPHN</name>
<reference evidence="1 2" key="1">
    <citation type="journal article" date="2013" name="Genome Announc.">
        <title>Draft Genome Sequence of Sphingobium ummariense Strain RL-3, a Hexachlorocyclohexane-Degrading Bacterium.</title>
        <authorList>
            <person name="Kohli P."/>
            <person name="Dua A."/>
            <person name="Sangwan N."/>
            <person name="Oldach P."/>
            <person name="Khurana J.P."/>
            <person name="Lal R."/>
        </authorList>
    </citation>
    <scope>NUCLEOTIDE SEQUENCE [LARGE SCALE GENOMIC DNA]</scope>
    <source>
        <strain evidence="1 2">RL-3</strain>
    </source>
</reference>
<dbReference type="AlphaFoldDB" id="T0IYV9"/>
<accession>T0IYV9</accession>
<dbReference type="Proteomes" id="UP000015523">
    <property type="component" value="Unassembled WGS sequence"/>
</dbReference>
<dbReference type="GO" id="GO:0003677">
    <property type="term" value="F:DNA binding"/>
    <property type="evidence" value="ECO:0007669"/>
    <property type="project" value="InterPro"/>
</dbReference>
<evidence type="ECO:0000313" key="1">
    <source>
        <dbReference type="EMBL" id="EQB30946.1"/>
    </source>
</evidence>
<keyword evidence="2" id="KW-1185">Reference proteome</keyword>
<comment type="caution">
    <text evidence="1">The sequence shown here is derived from an EMBL/GenBank/DDBJ whole genome shotgun (WGS) entry which is preliminary data.</text>
</comment>
<proteinExistence type="predicted"/>
<gene>
    <name evidence="1" type="ORF">M529_16665</name>
</gene>
<evidence type="ECO:0008006" key="3">
    <source>
        <dbReference type="Google" id="ProtNLM"/>
    </source>
</evidence>
<dbReference type="GO" id="GO:0004803">
    <property type="term" value="F:transposase activity"/>
    <property type="evidence" value="ECO:0007669"/>
    <property type="project" value="InterPro"/>
</dbReference>
<dbReference type="GO" id="GO:0006313">
    <property type="term" value="P:DNA transposition"/>
    <property type="evidence" value="ECO:0007669"/>
    <property type="project" value="InterPro"/>
</dbReference>
<dbReference type="InterPro" id="IPR002514">
    <property type="entry name" value="Transposase_8"/>
</dbReference>
<dbReference type="PATRIC" id="fig|1346791.3.peg.3212"/>
<dbReference type="Pfam" id="PF01527">
    <property type="entry name" value="HTH_Tnp_1"/>
    <property type="match status" value="1"/>
</dbReference>
<organism evidence="1 2">
    <name type="scientific">Sphingobium ummariense RL-3</name>
    <dbReference type="NCBI Taxonomy" id="1346791"/>
    <lineage>
        <taxon>Bacteria</taxon>
        <taxon>Pseudomonadati</taxon>
        <taxon>Pseudomonadota</taxon>
        <taxon>Alphaproteobacteria</taxon>
        <taxon>Sphingomonadales</taxon>
        <taxon>Sphingomonadaceae</taxon>
        <taxon>Sphingobium</taxon>
    </lineage>
</organism>
<evidence type="ECO:0000313" key="2">
    <source>
        <dbReference type="Proteomes" id="UP000015523"/>
    </source>
</evidence>